<dbReference type="PANTHER" id="PTHR43685">
    <property type="entry name" value="GLYCOSYLTRANSFERASE"/>
    <property type="match status" value="1"/>
</dbReference>
<dbReference type="InterPro" id="IPR001173">
    <property type="entry name" value="Glyco_trans_2-like"/>
</dbReference>
<evidence type="ECO:0000259" key="2">
    <source>
        <dbReference type="Pfam" id="PF00535"/>
    </source>
</evidence>
<gene>
    <name evidence="3" type="ORF">J2S57_006691</name>
</gene>
<evidence type="ECO:0000256" key="1">
    <source>
        <dbReference type="SAM" id="MobiDB-lite"/>
    </source>
</evidence>
<evidence type="ECO:0000313" key="4">
    <source>
        <dbReference type="Proteomes" id="UP001235712"/>
    </source>
</evidence>
<dbReference type="RefSeq" id="WP_307250234.1">
    <property type="nucleotide sequence ID" value="NZ_JAUSQZ010000001.1"/>
</dbReference>
<dbReference type="Gene3D" id="3.90.550.10">
    <property type="entry name" value="Spore Coat Polysaccharide Biosynthesis Protein SpsA, Chain A"/>
    <property type="match status" value="1"/>
</dbReference>
<evidence type="ECO:0000313" key="3">
    <source>
        <dbReference type="EMBL" id="MDP9830942.1"/>
    </source>
</evidence>
<dbReference type="Proteomes" id="UP001235712">
    <property type="component" value="Unassembled WGS sequence"/>
</dbReference>
<name>A0ABT9PEN5_9ACTN</name>
<comment type="caution">
    <text evidence="3">The sequence shown here is derived from an EMBL/GenBank/DDBJ whole genome shotgun (WGS) entry which is preliminary data.</text>
</comment>
<accession>A0ABT9PEN5</accession>
<organism evidence="3 4">
    <name type="scientific">Kineosporia succinea</name>
    <dbReference type="NCBI Taxonomy" id="84632"/>
    <lineage>
        <taxon>Bacteria</taxon>
        <taxon>Bacillati</taxon>
        <taxon>Actinomycetota</taxon>
        <taxon>Actinomycetes</taxon>
        <taxon>Kineosporiales</taxon>
        <taxon>Kineosporiaceae</taxon>
        <taxon>Kineosporia</taxon>
    </lineage>
</organism>
<feature type="domain" description="Glycosyltransferase 2-like" evidence="2">
    <location>
        <begin position="10"/>
        <end position="172"/>
    </location>
</feature>
<reference evidence="3 4" key="1">
    <citation type="submission" date="2023-07" db="EMBL/GenBank/DDBJ databases">
        <title>Sequencing the genomes of 1000 actinobacteria strains.</title>
        <authorList>
            <person name="Klenk H.-P."/>
        </authorList>
    </citation>
    <scope>NUCLEOTIDE SEQUENCE [LARGE SCALE GENOMIC DNA]</scope>
    <source>
        <strain evidence="3 4">DSM 44388</strain>
    </source>
</reference>
<dbReference type="PANTHER" id="PTHR43685:SF12">
    <property type="entry name" value="GLYCOSYL TRANSFERASE FAMILY 2"/>
    <property type="match status" value="1"/>
</dbReference>
<sequence length="298" mass="31955">MSNAAPPSVTVVIACRNAADTLWLQLEALTRQSYAGAWEVVISDNGSTDGSRTVAECFRGRLPGLRIIDSSSRPGAGPARNAAVAVARYDHLAFCDADDEVTPTWLAALGQALTVNSFVAGRFEPSKLNSPRAYRSRPLQQNSGLQESPFGPGLPHAGAGNLAVRRDVFEAVGGFDAEVGTLEDTDLCWRIQLAGTPLVFEPQAIVHVRLRSSVAPVWRQAWAYGRASALLRTRYGNVSEGSGDPVSLPVRLLRLLGQARRPEALVWVLAWHLGHRSLGPQEGLTALPAAARPSGPRR</sequence>
<dbReference type="InterPro" id="IPR050834">
    <property type="entry name" value="Glycosyltransf_2"/>
</dbReference>
<dbReference type="InterPro" id="IPR029044">
    <property type="entry name" value="Nucleotide-diphossugar_trans"/>
</dbReference>
<dbReference type="EMBL" id="JAUSQZ010000001">
    <property type="protein sequence ID" value="MDP9830942.1"/>
    <property type="molecule type" value="Genomic_DNA"/>
</dbReference>
<protein>
    <submittedName>
        <fullName evidence="3">GT2 family glycosyltransferase</fullName>
    </submittedName>
</protein>
<keyword evidence="4" id="KW-1185">Reference proteome</keyword>
<dbReference type="Pfam" id="PF00535">
    <property type="entry name" value="Glycos_transf_2"/>
    <property type="match status" value="1"/>
</dbReference>
<dbReference type="SUPFAM" id="SSF53448">
    <property type="entry name" value="Nucleotide-diphospho-sugar transferases"/>
    <property type="match status" value="1"/>
</dbReference>
<feature type="region of interest" description="Disordered" evidence="1">
    <location>
        <begin position="129"/>
        <end position="152"/>
    </location>
</feature>
<proteinExistence type="predicted"/>